<evidence type="ECO:0000313" key="2">
    <source>
        <dbReference type="EMBL" id="MFC4336003.1"/>
    </source>
</evidence>
<evidence type="ECO:0000313" key="3">
    <source>
        <dbReference type="Proteomes" id="UP001595823"/>
    </source>
</evidence>
<comment type="caution">
    <text evidence="2">The sequence shown here is derived from an EMBL/GenBank/DDBJ whole genome shotgun (WGS) entry which is preliminary data.</text>
</comment>
<dbReference type="EMBL" id="JBHSDK010000015">
    <property type="protein sequence ID" value="MFC4336003.1"/>
    <property type="molecule type" value="Genomic_DNA"/>
</dbReference>
<reference evidence="3" key="1">
    <citation type="journal article" date="2019" name="Int. J. Syst. Evol. Microbiol.">
        <title>The Global Catalogue of Microorganisms (GCM) 10K type strain sequencing project: providing services to taxonomists for standard genome sequencing and annotation.</title>
        <authorList>
            <consortium name="The Broad Institute Genomics Platform"/>
            <consortium name="The Broad Institute Genome Sequencing Center for Infectious Disease"/>
            <person name="Wu L."/>
            <person name="Ma J."/>
        </authorList>
    </citation>
    <scope>NUCLEOTIDE SEQUENCE [LARGE SCALE GENOMIC DNA]</scope>
    <source>
        <strain evidence="3">IBRC-M 10908</strain>
    </source>
</reference>
<feature type="domain" description="Antirepressor protein C-terminal" evidence="1">
    <location>
        <begin position="157"/>
        <end position="260"/>
    </location>
</feature>
<keyword evidence="3" id="KW-1185">Reference proteome</keyword>
<proteinExistence type="predicted"/>
<accession>A0ABV8U007</accession>
<gene>
    <name evidence="2" type="ORF">ACFPET_12390</name>
</gene>
<dbReference type="Proteomes" id="UP001595823">
    <property type="component" value="Unassembled WGS sequence"/>
</dbReference>
<name>A0ABV8U007_9ACTN</name>
<protein>
    <submittedName>
        <fullName evidence="2">Phage antirepressor KilAC domain-containing protein</fullName>
    </submittedName>
</protein>
<sequence>MNQNLRLIRDEDNRSLFDEIKHVNSRGTESWSGRELLLGAMRYRDWTKAKHAINRAREVMKLQGISPDQHVISQVGVSKIVNAVGGRRQVEDFRLTRTGAYFVAMCGDPSKPEIAAALTYFNIMTQAAERIARKLPETFGEALRELADEVERREVAETKVALLEPKAEIFDKWLSSDGLASFRDAVRMLREYYGEHITEPSVRVLLQSWGLTELYSNAATARATRNGWMRNRAGLKASGAQWVQGKFTRRGLEYLLKKWDGAGDARRGTAIPGVAERILP</sequence>
<evidence type="ECO:0000259" key="1">
    <source>
        <dbReference type="Pfam" id="PF03374"/>
    </source>
</evidence>
<organism evidence="2 3">
    <name type="scientific">Salininema proteolyticum</name>
    <dbReference type="NCBI Taxonomy" id="1607685"/>
    <lineage>
        <taxon>Bacteria</taxon>
        <taxon>Bacillati</taxon>
        <taxon>Actinomycetota</taxon>
        <taxon>Actinomycetes</taxon>
        <taxon>Glycomycetales</taxon>
        <taxon>Glycomycetaceae</taxon>
        <taxon>Salininema</taxon>
    </lineage>
</organism>
<dbReference type="RefSeq" id="WP_380621410.1">
    <property type="nucleotide sequence ID" value="NZ_JBHSDK010000015.1"/>
</dbReference>
<dbReference type="Pfam" id="PF03374">
    <property type="entry name" value="ANT"/>
    <property type="match status" value="1"/>
</dbReference>
<dbReference type="InterPro" id="IPR005039">
    <property type="entry name" value="Ant_C"/>
</dbReference>